<evidence type="ECO:0000313" key="3">
    <source>
        <dbReference type="Proteomes" id="UP000549971"/>
    </source>
</evidence>
<comment type="caution">
    <text evidence="2">The sequence shown here is derived from an EMBL/GenBank/DDBJ whole genome shotgun (WGS) entry which is preliminary data.</text>
</comment>
<dbReference type="InterPro" id="IPR045676">
    <property type="entry name" value="DUF6194"/>
</dbReference>
<feature type="domain" description="DUF6194" evidence="1">
    <location>
        <begin position="10"/>
        <end position="132"/>
    </location>
</feature>
<dbReference type="AlphaFoldDB" id="A0A7W9J4P8"/>
<name>A0A7W9J4P8_9ACTN</name>
<proteinExistence type="predicted"/>
<dbReference type="Proteomes" id="UP000549971">
    <property type="component" value="Unassembled WGS sequence"/>
</dbReference>
<reference evidence="2 3" key="1">
    <citation type="submission" date="2020-08" db="EMBL/GenBank/DDBJ databases">
        <title>Sequencing the genomes of 1000 actinobacteria strains.</title>
        <authorList>
            <person name="Klenk H.-P."/>
        </authorList>
    </citation>
    <scope>NUCLEOTIDE SEQUENCE [LARGE SCALE GENOMIC DNA]</scope>
    <source>
        <strain evidence="2 3">DSM 28967</strain>
    </source>
</reference>
<dbReference type="RefSeq" id="WP_184794728.1">
    <property type="nucleotide sequence ID" value="NZ_JACHMY010000001.1"/>
</dbReference>
<sequence>MNLDQYLDRPGGRTLTANGDTFWIYDPAGDLPPERQMPWATLVTSDAYDSASHLDRPGVERLNLGLPKADYLKLFPAAPEAVDHTALDVVLPHPVYAPQYWICVVSPSEATLKELEPLAELAYRFAVRKYENFRRR</sequence>
<evidence type="ECO:0000313" key="2">
    <source>
        <dbReference type="EMBL" id="MBB5835032.1"/>
    </source>
</evidence>
<accession>A0A7W9J4P8</accession>
<gene>
    <name evidence="2" type="ORF">HDA39_001766</name>
</gene>
<dbReference type="Pfam" id="PF19694">
    <property type="entry name" value="DUF6194"/>
    <property type="match status" value="1"/>
</dbReference>
<keyword evidence="3" id="KW-1185">Reference proteome</keyword>
<protein>
    <recommendedName>
        <fullName evidence="1">DUF6194 domain-containing protein</fullName>
    </recommendedName>
</protein>
<dbReference type="EMBL" id="JACHMY010000001">
    <property type="protein sequence ID" value="MBB5835032.1"/>
    <property type="molecule type" value="Genomic_DNA"/>
</dbReference>
<evidence type="ECO:0000259" key="1">
    <source>
        <dbReference type="Pfam" id="PF19694"/>
    </source>
</evidence>
<organism evidence="2 3">
    <name type="scientific">Kribbella italica</name>
    <dbReference type="NCBI Taxonomy" id="1540520"/>
    <lineage>
        <taxon>Bacteria</taxon>
        <taxon>Bacillati</taxon>
        <taxon>Actinomycetota</taxon>
        <taxon>Actinomycetes</taxon>
        <taxon>Propionibacteriales</taxon>
        <taxon>Kribbellaceae</taxon>
        <taxon>Kribbella</taxon>
    </lineage>
</organism>